<organism evidence="4 5">
    <name type="scientific">Limnospira platensis NIES-46</name>
    <dbReference type="NCBI Taxonomy" id="1236695"/>
    <lineage>
        <taxon>Bacteria</taxon>
        <taxon>Bacillati</taxon>
        <taxon>Cyanobacteriota</taxon>
        <taxon>Cyanophyceae</taxon>
        <taxon>Oscillatoriophycideae</taxon>
        <taxon>Oscillatoriales</taxon>
        <taxon>Sirenicapillariaceae</taxon>
        <taxon>Limnospira</taxon>
    </lineage>
</organism>
<keyword evidence="3" id="KW-0472">Membrane</keyword>
<comment type="caution">
    <text evidence="4">The sequence shown here is derived from an EMBL/GenBank/DDBJ whole genome shotgun (WGS) entry which is preliminary data.</text>
</comment>
<dbReference type="RefSeq" id="WP_014274118.1">
    <property type="nucleotide sequence ID" value="NZ_BIMW01000074.1"/>
</dbReference>
<keyword evidence="5" id="KW-1185">Reference proteome</keyword>
<sequence length="378" mass="42323">MDTYVQSRGISKDYCWLDQNQRKISDLPDNLKRMLTMVDGDYFSLVIYRANGQLSLLVTALKSQNRIDNQTRKICNSVVWAGWFGNDSDEGTLRSLAIQALNGELAAKVDPAVISENNDRGFTVNFDRLKPENLGLASVENNPADSEKIGNLSALKDELIGDLKKYALPKHDGMLVVVCSTVSKSSLEGERVWRGLSDQISGDDWIDLPGEDDKSDNFRRQSSSSNRDTNISSKSEKSKSGTASTPSSGLPKSFSASPRSDQRTPEDSPLKKWIPIIVPFIIGLLIGIVGHYLYYTNIPNKQREQIEQNEQTISQQKQTISQQKQTIDEQEDTIAQKAETIKNEDKLMKEIRDYLNEFTKKGSPLIKGAEELVNTIQK</sequence>
<evidence type="ECO:0000256" key="2">
    <source>
        <dbReference type="SAM" id="MobiDB-lite"/>
    </source>
</evidence>
<name>A0A5M3T695_LIMPL</name>
<evidence type="ECO:0000256" key="1">
    <source>
        <dbReference type="SAM" id="Coils"/>
    </source>
</evidence>
<evidence type="ECO:0000313" key="4">
    <source>
        <dbReference type="EMBL" id="GCE93528.1"/>
    </source>
</evidence>
<evidence type="ECO:0000313" key="5">
    <source>
        <dbReference type="Proteomes" id="UP000326169"/>
    </source>
</evidence>
<feature type="region of interest" description="Disordered" evidence="2">
    <location>
        <begin position="204"/>
        <end position="268"/>
    </location>
</feature>
<feature type="compositionally biased region" description="Low complexity" evidence="2">
    <location>
        <begin position="222"/>
        <end position="233"/>
    </location>
</feature>
<keyword evidence="3" id="KW-1133">Transmembrane helix</keyword>
<feature type="coiled-coil region" evidence="1">
    <location>
        <begin position="306"/>
        <end position="357"/>
    </location>
</feature>
<protein>
    <submittedName>
        <fullName evidence="4">Uncharacterized protein</fullName>
    </submittedName>
</protein>
<gene>
    <name evidence="4" type="ORF">NIES46_15790</name>
</gene>
<evidence type="ECO:0000256" key="3">
    <source>
        <dbReference type="SAM" id="Phobius"/>
    </source>
</evidence>
<reference evidence="4 5" key="1">
    <citation type="journal article" date="2019" name="J Genomics">
        <title>The Draft Genome of a Hydrogen-producing Cyanobacterium, Arthrospira platensis NIES-46.</title>
        <authorList>
            <person name="Suzuki S."/>
            <person name="Yamaguchi H."/>
            <person name="Kawachi M."/>
        </authorList>
    </citation>
    <scope>NUCLEOTIDE SEQUENCE [LARGE SCALE GENOMIC DNA]</scope>
    <source>
        <strain evidence="4 5">NIES-46</strain>
    </source>
</reference>
<proteinExistence type="predicted"/>
<keyword evidence="3" id="KW-0812">Transmembrane</keyword>
<accession>A0A5M3T695</accession>
<dbReference type="Proteomes" id="UP000326169">
    <property type="component" value="Unassembled WGS sequence"/>
</dbReference>
<feature type="compositionally biased region" description="Polar residues" evidence="2">
    <location>
        <begin position="240"/>
        <end position="259"/>
    </location>
</feature>
<dbReference type="EMBL" id="BIMW01000074">
    <property type="protein sequence ID" value="GCE93528.1"/>
    <property type="molecule type" value="Genomic_DNA"/>
</dbReference>
<dbReference type="GeneID" id="301682448"/>
<keyword evidence="1" id="KW-0175">Coiled coil</keyword>
<feature type="transmembrane region" description="Helical" evidence="3">
    <location>
        <begin position="273"/>
        <end position="295"/>
    </location>
</feature>